<dbReference type="AlphaFoldDB" id="A0A0U5D2M1"/>
<gene>
    <name evidence="2" type="ORF">HHUB_6071</name>
</gene>
<dbReference type="GeneID" id="26660857"/>
<feature type="transmembrane region" description="Helical" evidence="1">
    <location>
        <begin position="6"/>
        <end position="27"/>
    </location>
</feature>
<reference evidence="3" key="1">
    <citation type="journal article" date="2016" name="Environ. Microbiol.">
        <title>The complete genome of a viable archaeum isolated from 123-million-year-old rock salt.</title>
        <authorList>
            <person name="Jaakkola S.T."/>
            <person name="Pfeiffer F."/>
            <person name="Ravantti J.J."/>
            <person name="Guo Q."/>
            <person name="Liu Y."/>
            <person name="Chen X."/>
            <person name="Ma H."/>
            <person name="Yang C."/>
            <person name="Oksanen H.M."/>
            <person name="Bamford D.H."/>
        </authorList>
    </citation>
    <scope>NUCLEOTIDE SEQUENCE</scope>
    <source>
        <strain evidence="3">JI20-1</strain>
        <plasmid evidence="3">Plasmid pSTJ003</plasmid>
    </source>
</reference>
<proteinExistence type="predicted"/>
<dbReference type="Pfam" id="PF24365">
    <property type="entry name" value="DUF7521"/>
    <property type="match status" value="1"/>
</dbReference>
<evidence type="ECO:0000313" key="2">
    <source>
        <dbReference type="EMBL" id="CQH65161.1"/>
    </source>
</evidence>
<dbReference type="Proteomes" id="UP000066737">
    <property type="component" value="Plasmid pSTJ003"/>
</dbReference>
<name>A0A0U5D2M1_9EURY</name>
<keyword evidence="1" id="KW-0472">Membrane</keyword>
<keyword evidence="1" id="KW-1133">Transmembrane helix</keyword>
<dbReference type="EMBL" id="LN831305">
    <property type="protein sequence ID" value="CQH65161.1"/>
    <property type="molecule type" value="Genomic_DNA"/>
</dbReference>
<dbReference type="OrthoDB" id="170398at2157"/>
<dbReference type="RefSeq" id="WP_059059164.1">
    <property type="nucleotide sequence ID" value="NZ_CEML01000005.1"/>
</dbReference>
<organism evidence="2 3">
    <name type="scientific">Halobacterium hubeiense</name>
    <dbReference type="NCBI Taxonomy" id="1407499"/>
    <lineage>
        <taxon>Archaea</taxon>
        <taxon>Methanobacteriati</taxon>
        <taxon>Methanobacteriota</taxon>
        <taxon>Stenosarchaea group</taxon>
        <taxon>Halobacteria</taxon>
        <taxon>Halobacteriales</taxon>
        <taxon>Halobacteriaceae</taxon>
        <taxon>Halobacterium</taxon>
    </lineage>
</organism>
<feature type="transmembrane region" description="Helical" evidence="1">
    <location>
        <begin position="39"/>
        <end position="62"/>
    </location>
</feature>
<sequence>MNEIMAAIVAVKALILGLGGGITYIAHRAYHRTGDPSLGLLRVGFGIVTFGALFTGAINMFYSVSLPLGVLVNSTFVAAGLAVILYSLYVQD</sequence>
<geneLocation type="plasmid" evidence="3">
    <name>pSTJ003</name>
</geneLocation>
<dbReference type="InterPro" id="IPR055943">
    <property type="entry name" value="DUF7521"/>
</dbReference>
<dbReference type="KEGG" id="hhb:Hhub_6071"/>
<evidence type="ECO:0000313" key="3">
    <source>
        <dbReference type="Proteomes" id="UP000066737"/>
    </source>
</evidence>
<accession>A0A0U5D2M1</accession>
<evidence type="ECO:0000256" key="1">
    <source>
        <dbReference type="SAM" id="Phobius"/>
    </source>
</evidence>
<feature type="transmembrane region" description="Helical" evidence="1">
    <location>
        <begin position="68"/>
        <end position="89"/>
    </location>
</feature>
<keyword evidence="3" id="KW-1185">Reference proteome</keyword>
<keyword evidence="1" id="KW-0812">Transmembrane</keyword>
<protein>
    <submittedName>
        <fullName evidence="2">Uncharacterized protein</fullName>
    </submittedName>
</protein>